<dbReference type="InterPro" id="IPR036388">
    <property type="entry name" value="WH-like_DNA-bd_sf"/>
</dbReference>
<dbReference type="InterPro" id="IPR050313">
    <property type="entry name" value="Carb_Metab_HTH_regulators"/>
</dbReference>
<dbReference type="SUPFAM" id="SSF46785">
    <property type="entry name" value="Winged helix' DNA-binding domain"/>
    <property type="match status" value="1"/>
</dbReference>
<dbReference type="InterPro" id="IPR037171">
    <property type="entry name" value="NagB/RpiA_transferase-like"/>
</dbReference>
<dbReference type="Gene3D" id="1.10.10.10">
    <property type="entry name" value="Winged helix-like DNA-binding domain superfamily/Winged helix DNA-binding domain"/>
    <property type="match status" value="1"/>
</dbReference>
<evidence type="ECO:0000259" key="5">
    <source>
        <dbReference type="PROSITE" id="PS51000"/>
    </source>
</evidence>
<evidence type="ECO:0000256" key="2">
    <source>
        <dbReference type="ARBA" id="ARBA00023015"/>
    </source>
</evidence>
<gene>
    <name evidence="6" type="ORF">P409_14995</name>
</gene>
<dbReference type="OrthoDB" id="9814815at2"/>
<dbReference type="PRINTS" id="PR00037">
    <property type="entry name" value="HTHLACR"/>
</dbReference>
<keyword evidence="3" id="KW-0238">DNA-binding</keyword>
<dbReference type="GO" id="GO:0003700">
    <property type="term" value="F:DNA-binding transcription factor activity"/>
    <property type="evidence" value="ECO:0007669"/>
    <property type="project" value="InterPro"/>
</dbReference>
<reference evidence="6 7" key="1">
    <citation type="submission" date="2014-01" db="EMBL/GenBank/DDBJ databases">
        <title>Genome sequence determination for a cystic fibrosis isolate, Inquilinus limosus.</title>
        <authorList>
            <person name="Pino M."/>
            <person name="Di Conza J."/>
            <person name="Gutkind G."/>
        </authorList>
    </citation>
    <scope>NUCLEOTIDE SEQUENCE [LARGE SCALE GENOMIC DNA]</scope>
    <source>
        <strain evidence="6 7">MP06</strain>
    </source>
</reference>
<dbReference type="PANTHER" id="PTHR30363:SF4">
    <property type="entry name" value="GLYCEROL-3-PHOSPHATE REGULON REPRESSOR"/>
    <property type="match status" value="1"/>
</dbReference>
<organism evidence="6 7">
    <name type="scientific">Inquilinus limosus MP06</name>
    <dbReference type="NCBI Taxonomy" id="1398085"/>
    <lineage>
        <taxon>Bacteria</taxon>
        <taxon>Pseudomonadati</taxon>
        <taxon>Pseudomonadota</taxon>
        <taxon>Alphaproteobacteria</taxon>
        <taxon>Rhodospirillales</taxon>
        <taxon>Rhodospirillaceae</taxon>
        <taxon>Inquilinus</taxon>
    </lineage>
</organism>
<dbReference type="PANTHER" id="PTHR30363">
    <property type="entry name" value="HTH-TYPE TRANSCRIPTIONAL REGULATOR SRLR-RELATED"/>
    <property type="match status" value="1"/>
</dbReference>
<dbReference type="InterPro" id="IPR001034">
    <property type="entry name" value="DeoR_HTH"/>
</dbReference>
<dbReference type="InterPro" id="IPR018356">
    <property type="entry name" value="Tscrpt_reg_HTH_DeoR_CS"/>
</dbReference>
<dbReference type="SUPFAM" id="SSF100950">
    <property type="entry name" value="NagB/RpiA/CoA transferase-like"/>
    <property type="match status" value="1"/>
</dbReference>
<name>A0A0A0D4E9_9PROT</name>
<proteinExistence type="predicted"/>
<dbReference type="Pfam" id="PF00455">
    <property type="entry name" value="DeoRC"/>
    <property type="match status" value="1"/>
</dbReference>
<evidence type="ECO:0000313" key="7">
    <source>
        <dbReference type="Proteomes" id="UP000029995"/>
    </source>
</evidence>
<dbReference type="RefSeq" id="WP_034838259.1">
    <property type="nucleotide sequence ID" value="NZ_JANX01000167.1"/>
</dbReference>
<dbReference type="PROSITE" id="PS00894">
    <property type="entry name" value="HTH_DEOR_1"/>
    <property type="match status" value="1"/>
</dbReference>
<evidence type="ECO:0000256" key="3">
    <source>
        <dbReference type="ARBA" id="ARBA00023125"/>
    </source>
</evidence>
<evidence type="ECO:0000256" key="1">
    <source>
        <dbReference type="ARBA" id="ARBA00022491"/>
    </source>
</evidence>
<dbReference type="PROSITE" id="PS51000">
    <property type="entry name" value="HTH_DEOR_2"/>
    <property type="match status" value="1"/>
</dbReference>
<keyword evidence="1" id="KW-0678">Repressor</keyword>
<dbReference type="GO" id="GO:0003677">
    <property type="term" value="F:DNA binding"/>
    <property type="evidence" value="ECO:0007669"/>
    <property type="project" value="UniProtKB-KW"/>
</dbReference>
<dbReference type="EMBL" id="JANX01000167">
    <property type="protein sequence ID" value="KGM33591.1"/>
    <property type="molecule type" value="Genomic_DNA"/>
</dbReference>
<dbReference type="SMART" id="SM01134">
    <property type="entry name" value="DeoRC"/>
    <property type="match status" value="1"/>
</dbReference>
<dbReference type="InterPro" id="IPR036390">
    <property type="entry name" value="WH_DNA-bd_sf"/>
</dbReference>
<evidence type="ECO:0000313" key="6">
    <source>
        <dbReference type="EMBL" id="KGM33591.1"/>
    </source>
</evidence>
<evidence type="ECO:0000256" key="4">
    <source>
        <dbReference type="ARBA" id="ARBA00023163"/>
    </source>
</evidence>
<comment type="caution">
    <text evidence="6">The sequence shown here is derived from an EMBL/GenBank/DDBJ whole genome shotgun (WGS) entry which is preliminary data.</text>
</comment>
<dbReference type="AlphaFoldDB" id="A0A0A0D4E9"/>
<dbReference type="SMART" id="SM00420">
    <property type="entry name" value="HTH_DEOR"/>
    <property type="match status" value="1"/>
</dbReference>
<accession>A0A0A0D4E9</accession>
<feature type="domain" description="HTH deoR-type" evidence="5">
    <location>
        <begin position="3"/>
        <end position="58"/>
    </location>
</feature>
<protein>
    <recommendedName>
        <fullName evidence="5">HTH deoR-type domain-containing protein</fullName>
    </recommendedName>
</protein>
<dbReference type="Proteomes" id="UP000029995">
    <property type="component" value="Unassembled WGS sequence"/>
</dbReference>
<keyword evidence="2" id="KW-0805">Transcription regulation</keyword>
<dbReference type="Pfam" id="PF08220">
    <property type="entry name" value="HTH_DeoR"/>
    <property type="match status" value="1"/>
</dbReference>
<dbReference type="Gene3D" id="3.40.50.1360">
    <property type="match status" value="1"/>
</dbReference>
<keyword evidence="4" id="KW-0804">Transcription</keyword>
<sequence length="253" mass="27743">MNATARQNQIVELVRQEGYVTVETLAERFQVTPQTIRRDISLLQDRSLLRRFHGGVTAPGSVENFAYSTRQVLCLEEKRRIAQLVARQVPDNASLFLNIGTTTEEVARALLGHRGLRVITNNINVANILYSNASCEVIVAGGVVRARDGGIVGEATLDFVRQFKVDVGIIGISGIDEDGTLLDYDYREVRVARAIIDNSRQVFLVADHTKFGRNAMVRLASIGEVHALFTDRAPPAPFGDAIAATSCQVHVAD</sequence>
<dbReference type="InterPro" id="IPR014036">
    <property type="entry name" value="DeoR-like_C"/>
</dbReference>